<keyword evidence="6" id="KW-1133">Transmembrane helix</keyword>
<comment type="caution">
    <text evidence="8">The sequence shown here is derived from an EMBL/GenBank/DDBJ whole genome shotgun (WGS) entry which is preliminary data.</text>
</comment>
<evidence type="ECO:0000256" key="5">
    <source>
        <dbReference type="SAM" id="MobiDB-lite"/>
    </source>
</evidence>
<dbReference type="PANTHER" id="PTHR13832">
    <property type="entry name" value="PROTEIN PHOSPHATASE 2C"/>
    <property type="match status" value="1"/>
</dbReference>
<dbReference type="InterPro" id="IPR000222">
    <property type="entry name" value="PP2C_BS"/>
</dbReference>
<dbReference type="SUPFAM" id="SSF81606">
    <property type="entry name" value="PP2C-like"/>
    <property type="match status" value="1"/>
</dbReference>
<feature type="compositionally biased region" description="Low complexity" evidence="5">
    <location>
        <begin position="7"/>
        <end position="18"/>
    </location>
</feature>
<dbReference type="PROSITE" id="PS51746">
    <property type="entry name" value="PPM_2"/>
    <property type="match status" value="1"/>
</dbReference>
<evidence type="ECO:0000313" key="8">
    <source>
        <dbReference type="EMBL" id="KAJ1966625.1"/>
    </source>
</evidence>
<dbReference type="GO" id="GO:0004741">
    <property type="term" value="F:[pyruvate dehydrogenase (acetyl-transferring)]-phosphatase activity"/>
    <property type="evidence" value="ECO:0007669"/>
    <property type="project" value="UniProtKB-EC"/>
</dbReference>
<dbReference type="OrthoDB" id="420076at2759"/>
<keyword evidence="2 4" id="KW-0378">Hydrolase</keyword>
<keyword evidence="6" id="KW-0812">Transmembrane</keyword>
<dbReference type="SMART" id="SM00332">
    <property type="entry name" value="PP2Cc"/>
    <property type="match status" value="1"/>
</dbReference>
<dbReference type="InterPro" id="IPR036457">
    <property type="entry name" value="PPM-type-like_dom_sf"/>
</dbReference>
<dbReference type="GO" id="GO:0046872">
    <property type="term" value="F:metal ion binding"/>
    <property type="evidence" value="ECO:0007669"/>
    <property type="project" value="UniProtKB-KW"/>
</dbReference>
<protein>
    <submittedName>
        <fullName evidence="8">[Pyruvate dehydrogenase [acetyl-transferring]]-phosphatase 1, mitochondrial</fullName>
        <ecNumber evidence="8">3.1.3.43</ecNumber>
    </submittedName>
</protein>
<reference evidence="8" key="1">
    <citation type="submission" date="2022-07" db="EMBL/GenBank/DDBJ databases">
        <title>Phylogenomic reconstructions and comparative analyses of Kickxellomycotina fungi.</title>
        <authorList>
            <person name="Reynolds N.K."/>
            <person name="Stajich J.E."/>
            <person name="Barry K."/>
            <person name="Grigoriev I.V."/>
            <person name="Crous P."/>
            <person name="Smith M.E."/>
        </authorList>
    </citation>
    <scope>NUCLEOTIDE SEQUENCE</scope>
    <source>
        <strain evidence="8">RSA 1196</strain>
    </source>
</reference>
<evidence type="ECO:0000256" key="1">
    <source>
        <dbReference type="ARBA" id="ARBA00022723"/>
    </source>
</evidence>
<evidence type="ECO:0000256" key="2">
    <source>
        <dbReference type="ARBA" id="ARBA00022801"/>
    </source>
</evidence>
<dbReference type="EC" id="3.1.3.43" evidence="8"/>
<dbReference type="GO" id="GO:0005739">
    <property type="term" value="C:mitochondrion"/>
    <property type="evidence" value="ECO:0007669"/>
    <property type="project" value="TreeGrafter"/>
</dbReference>
<keyword evidence="9" id="KW-1185">Reference proteome</keyword>
<evidence type="ECO:0000256" key="3">
    <source>
        <dbReference type="ARBA" id="ARBA00022912"/>
    </source>
</evidence>
<keyword evidence="3 4" id="KW-0904">Protein phosphatase</keyword>
<sequence length="491" mass="54533">MAHTKRTTATSSAGTSNSPKSSLTPLLTRRWIMLGGALLTGCAAVYTTQAYWGTTAPVRLGRQAKDIPVDCPVPDATYKQRVAWRNQLPRRLQPFPLMPTEQVNSKLAQNERSVQVGDRNRGPEDQPVVWRYDTNQVASNARIEDYYQSWALSSDVQELVQGTAWLPSDLKTDPRWLFFAVFDGHGGYQCSEYVSQHLPNHIQRALKWTLEAKAPDSNQPWDDIEKMRAALAAGFVTMDDELINGSLQKVIKEPQQAQKLLAPAVAGACGLVASYDTQLQQLSVACTGDSRAVLGTLDSTTGRWTATPLSTDQTADNPAELQRLYAEHPNEKDTVIRRGRILGSLQPTRSFGDARYKWPEDIQAQIFTTQFPGRRATPPHYLTPPYVTATPVITTQTLTKHDKFLVIATDGLYDELGNAEIVQTVAEFWEAKVHSPEVDHAKTLDNNAATHLIRKAFGGDDPEIIGRLLSIPPPKSRSNRDDITITVIFFD</sequence>
<dbReference type="Proteomes" id="UP001150925">
    <property type="component" value="Unassembled WGS sequence"/>
</dbReference>
<evidence type="ECO:0000259" key="7">
    <source>
        <dbReference type="PROSITE" id="PS51746"/>
    </source>
</evidence>
<evidence type="ECO:0000256" key="6">
    <source>
        <dbReference type="SAM" id="Phobius"/>
    </source>
</evidence>
<gene>
    <name evidence="8" type="primary">PTC5</name>
    <name evidence="8" type="ORF">IWQ62_002350</name>
</gene>
<feature type="region of interest" description="Disordered" evidence="5">
    <location>
        <begin position="1"/>
        <end position="22"/>
    </location>
</feature>
<dbReference type="PANTHER" id="PTHR13832:SF792">
    <property type="entry name" value="GM14286P"/>
    <property type="match status" value="1"/>
</dbReference>
<dbReference type="InterPro" id="IPR001932">
    <property type="entry name" value="PPM-type_phosphatase-like_dom"/>
</dbReference>
<dbReference type="Pfam" id="PF00481">
    <property type="entry name" value="PP2C"/>
    <property type="match status" value="1"/>
</dbReference>
<dbReference type="Gene3D" id="3.60.40.10">
    <property type="entry name" value="PPM-type phosphatase domain"/>
    <property type="match status" value="1"/>
</dbReference>
<dbReference type="InterPro" id="IPR015655">
    <property type="entry name" value="PP2C"/>
</dbReference>
<keyword evidence="1" id="KW-0479">Metal-binding</keyword>
<dbReference type="EMBL" id="JANBPY010000486">
    <property type="protein sequence ID" value="KAJ1966625.1"/>
    <property type="molecule type" value="Genomic_DNA"/>
</dbReference>
<comment type="similarity">
    <text evidence="4">Belongs to the PP2C family.</text>
</comment>
<feature type="domain" description="PPM-type phosphatase" evidence="7">
    <location>
        <begin position="149"/>
        <end position="490"/>
    </location>
</feature>
<accession>A0A9W8E828</accession>
<dbReference type="CDD" id="cd00143">
    <property type="entry name" value="PP2Cc"/>
    <property type="match status" value="1"/>
</dbReference>
<keyword evidence="6" id="KW-0472">Membrane</keyword>
<evidence type="ECO:0000313" key="9">
    <source>
        <dbReference type="Proteomes" id="UP001150925"/>
    </source>
</evidence>
<name>A0A9W8E828_9FUNG</name>
<dbReference type="PROSITE" id="PS01032">
    <property type="entry name" value="PPM_1"/>
    <property type="match status" value="1"/>
</dbReference>
<dbReference type="AlphaFoldDB" id="A0A9W8E828"/>
<feature type="transmembrane region" description="Helical" evidence="6">
    <location>
        <begin position="31"/>
        <end position="52"/>
    </location>
</feature>
<organism evidence="8 9">
    <name type="scientific">Dispira parvispora</name>
    <dbReference type="NCBI Taxonomy" id="1520584"/>
    <lineage>
        <taxon>Eukaryota</taxon>
        <taxon>Fungi</taxon>
        <taxon>Fungi incertae sedis</taxon>
        <taxon>Zoopagomycota</taxon>
        <taxon>Kickxellomycotina</taxon>
        <taxon>Dimargaritomycetes</taxon>
        <taxon>Dimargaritales</taxon>
        <taxon>Dimargaritaceae</taxon>
        <taxon>Dispira</taxon>
    </lineage>
</organism>
<evidence type="ECO:0000256" key="4">
    <source>
        <dbReference type="RuleBase" id="RU003465"/>
    </source>
</evidence>
<proteinExistence type="inferred from homology"/>